<dbReference type="AlphaFoldDB" id="A0A9N7ML89"/>
<accession>A0A9N7ML89</accession>
<dbReference type="OrthoDB" id="1891930at2759"/>
<comment type="subcellular location">
    <subcellularLocation>
        <location evidence="1">Mitochondrion matrix</location>
    </subcellularLocation>
</comment>
<dbReference type="PANTHER" id="PTHR48204:SF1">
    <property type="entry name" value="OS07G0265100 PROTEIN"/>
    <property type="match status" value="1"/>
</dbReference>
<keyword evidence="2" id="KW-0496">Mitochondrion</keyword>
<comment type="caution">
    <text evidence="7">The sequence shown here is derived from an EMBL/GenBank/DDBJ whole genome shotgun (WGS) entry which is preliminary data.</text>
</comment>
<dbReference type="CDD" id="cd20268">
    <property type="entry name" value="Complex1_LYR_SDHAF1_LYRM8"/>
    <property type="match status" value="1"/>
</dbReference>
<evidence type="ECO:0000256" key="5">
    <source>
        <dbReference type="SAM" id="MobiDB-lite"/>
    </source>
</evidence>
<gene>
    <name evidence="7" type="ORF">SHERM_11745</name>
</gene>
<feature type="compositionally biased region" description="Low complexity" evidence="5">
    <location>
        <begin position="11"/>
        <end position="25"/>
    </location>
</feature>
<dbReference type="Pfam" id="PF05347">
    <property type="entry name" value="Complex1_LYR"/>
    <property type="match status" value="1"/>
</dbReference>
<dbReference type="InterPro" id="IPR045295">
    <property type="entry name" value="Complex1_LYR_SDHAF1_LYRM8"/>
</dbReference>
<organism evidence="7 8">
    <name type="scientific">Striga hermonthica</name>
    <name type="common">Purple witchweed</name>
    <name type="synonym">Buchnera hermonthica</name>
    <dbReference type="NCBI Taxonomy" id="68872"/>
    <lineage>
        <taxon>Eukaryota</taxon>
        <taxon>Viridiplantae</taxon>
        <taxon>Streptophyta</taxon>
        <taxon>Embryophyta</taxon>
        <taxon>Tracheophyta</taxon>
        <taxon>Spermatophyta</taxon>
        <taxon>Magnoliopsida</taxon>
        <taxon>eudicotyledons</taxon>
        <taxon>Gunneridae</taxon>
        <taxon>Pentapetalae</taxon>
        <taxon>asterids</taxon>
        <taxon>lamiids</taxon>
        <taxon>Lamiales</taxon>
        <taxon>Orobanchaceae</taxon>
        <taxon>Buchnereae</taxon>
        <taxon>Striga</taxon>
    </lineage>
</organism>
<comment type="similarity">
    <text evidence="4">Belongs to the complex I LYR family. SDHAF1 subfamily.</text>
</comment>
<feature type="domain" description="Complex 1 LYR protein" evidence="6">
    <location>
        <begin position="216"/>
        <end position="276"/>
    </location>
</feature>
<dbReference type="Proteomes" id="UP001153555">
    <property type="component" value="Unassembled WGS sequence"/>
</dbReference>
<dbReference type="GO" id="GO:0005759">
    <property type="term" value="C:mitochondrial matrix"/>
    <property type="evidence" value="ECO:0007669"/>
    <property type="project" value="UniProtKB-SubCell"/>
</dbReference>
<dbReference type="PANTHER" id="PTHR48204">
    <property type="entry name" value="OS07G0265100 PROTEIN"/>
    <property type="match status" value="1"/>
</dbReference>
<evidence type="ECO:0000256" key="1">
    <source>
        <dbReference type="ARBA" id="ARBA00004305"/>
    </source>
</evidence>
<proteinExistence type="inferred from homology"/>
<dbReference type="EMBL" id="CACSLK010004199">
    <property type="protein sequence ID" value="CAA0809834.1"/>
    <property type="molecule type" value="Genomic_DNA"/>
</dbReference>
<reference evidence="7" key="1">
    <citation type="submission" date="2019-12" db="EMBL/GenBank/DDBJ databases">
        <authorList>
            <person name="Scholes J."/>
        </authorList>
    </citation>
    <scope>NUCLEOTIDE SEQUENCE</scope>
</reference>
<dbReference type="GO" id="GO:0034553">
    <property type="term" value="P:mitochondrial respiratory chain complex II assembly"/>
    <property type="evidence" value="ECO:0007669"/>
    <property type="project" value="InterPro"/>
</dbReference>
<name>A0A9N7ML89_STRHE</name>
<evidence type="ECO:0000259" key="6">
    <source>
        <dbReference type="Pfam" id="PF05347"/>
    </source>
</evidence>
<dbReference type="InterPro" id="IPR008011">
    <property type="entry name" value="Complex1_LYR_dom"/>
</dbReference>
<evidence type="ECO:0000313" key="7">
    <source>
        <dbReference type="EMBL" id="CAA0809834.1"/>
    </source>
</evidence>
<sequence length="298" mass="33157">MMSSASEEQMTPRTAAVSSAATASGPPRKRLLFDRRYGWVLDEWKEPSEEALAGGRGMFCIVPLAKELFHKASESLNFVGSATLNVLERPDLLSPRAIQSSLSDQMQKIAFSVRNTKLFLAGPKRDDGTQSPSRQLESKEINSDVGIWLFRKKHNKKKSIKKLTPVGSPNAGAGFPSLFSLSTPENFAAGYSLKRAQEEAAAMGVSGKPRLSGIQKQVIALYRGFLRAARTKSPEERIKIESIVSEEFRRNSTQVDRKNFLYIEYSIRRGKKQLDQLKSPDTVGMSSLNIHVYQTKQS</sequence>
<evidence type="ECO:0000256" key="4">
    <source>
        <dbReference type="ARBA" id="ARBA00025715"/>
    </source>
</evidence>
<keyword evidence="3" id="KW-0143">Chaperone</keyword>
<keyword evidence="8" id="KW-1185">Reference proteome</keyword>
<evidence type="ECO:0000256" key="2">
    <source>
        <dbReference type="ARBA" id="ARBA00023128"/>
    </source>
</evidence>
<feature type="region of interest" description="Disordered" evidence="5">
    <location>
        <begin position="1"/>
        <end position="25"/>
    </location>
</feature>
<protein>
    <submittedName>
        <fullName evidence="7">LYR family of Fe/S cluster biogenesis protein</fullName>
    </submittedName>
</protein>
<evidence type="ECO:0000256" key="3">
    <source>
        <dbReference type="ARBA" id="ARBA00023186"/>
    </source>
</evidence>
<evidence type="ECO:0000313" key="8">
    <source>
        <dbReference type="Proteomes" id="UP001153555"/>
    </source>
</evidence>